<evidence type="ECO:0000259" key="6">
    <source>
        <dbReference type="Pfam" id="PF13458"/>
    </source>
</evidence>
<dbReference type="PRINTS" id="PR00337">
    <property type="entry name" value="LEUILEVALBP"/>
</dbReference>
<dbReference type="Gene3D" id="3.40.50.2300">
    <property type="match status" value="2"/>
</dbReference>
<dbReference type="PANTHER" id="PTHR30483:SF6">
    <property type="entry name" value="PERIPLASMIC BINDING PROTEIN OF ABC TRANSPORTER FOR NATURAL AMINO ACIDS"/>
    <property type="match status" value="1"/>
</dbReference>
<dbReference type="InterPro" id="IPR028081">
    <property type="entry name" value="Leu-bd"/>
</dbReference>
<keyword evidence="2" id="KW-0813">Transport</keyword>
<evidence type="ECO:0000256" key="2">
    <source>
        <dbReference type="ARBA" id="ARBA00022448"/>
    </source>
</evidence>
<dbReference type="RefSeq" id="WP_368498120.1">
    <property type="nucleotide sequence ID" value="NZ_CP162511.1"/>
</dbReference>
<dbReference type="AlphaFoldDB" id="A0AB39BIB9"/>
<reference evidence="7" key="1">
    <citation type="submission" date="2024-05" db="EMBL/GenBank/DDBJ databases">
        <title>Herbiconiux sp. A18JL235.</title>
        <authorList>
            <person name="Zhang G."/>
        </authorList>
    </citation>
    <scope>NUCLEOTIDE SEQUENCE</scope>
    <source>
        <strain evidence="7">A18JL235</strain>
    </source>
</reference>
<evidence type="ECO:0000313" key="7">
    <source>
        <dbReference type="EMBL" id="XDI05732.1"/>
    </source>
</evidence>
<feature type="signal peptide" evidence="5">
    <location>
        <begin position="1"/>
        <end position="33"/>
    </location>
</feature>
<dbReference type="Pfam" id="PF13458">
    <property type="entry name" value="Peripla_BP_6"/>
    <property type="match status" value="1"/>
</dbReference>
<gene>
    <name evidence="7" type="ORF">ABFY20_01170</name>
</gene>
<dbReference type="InterPro" id="IPR000709">
    <property type="entry name" value="Leu_Ile_Val-bd"/>
</dbReference>
<dbReference type="InterPro" id="IPR028082">
    <property type="entry name" value="Peripla_BP_I"/>
</dbReference>
<proteinExistence type="inferred from homology"/>
<feature type="domain" description="Leucine-binding protein" evidence="6">
    <location>
        <begin position="44"/>
        <end position="365"/>
    </location>
</feature>
<feature type="chain" id="PRO_5044299683" evidence="5">
    <location>
        <begin position="34"/>
        <end position="385"/>
    </location>
</feature>
<name>A0AB39BIB9_9MICO</name>
<dbReference type="SUPFAM" id="SSF53822">
    <property type="entry name" value="Periplasmic binding protein-like I"/>
    <property type="match status" value="1"/>
</dbReference>
<organism evidence="7">
    <name type="scientific">Herbiconiux sp. A18JL235</name>
    <dbReference type="NCBI Taxonomy" id="3152363"/>
    <lineage>
        <taxon>Bacteria</taxon>
        <taxon>Bacillati</taxon>
        <taxon>Actinomycetota</taxon>
        <taxon>Actinomycetes</taxon>
        <taxon>Micrococcales</taxon>
        <taxon>Microbacteriaceae</taxon>
        <taxon>Herbiconiux</taxon>
    </lineage>
</organism>
<evidence type="ECO:0000256" key="4">
    <source>
        <dbReference type="ARBA" id="ARBA00022970"/>
    </source>
</evidence>
<keyword evidence="3 5" id="KW-0732">Signal</keyword>
<dbReference type="InterPro" id="IPR051010">
    <property type="entry name" value="BCAA_transport"/>
</dbReference>
<keyword evidence="4" id="KW-0029">Amino-acid transport</keyword>
<protein>
    <submittedName>
        <fullName evidence="7">ABC transporter substrate-binding protein</fullName>
    </submittedName>
</protein>
<evidence type="ECO:0000256" key="5">
    <source>
        <dbReference type="SAM" id="SignalP"/>
    </source>
</evidence>
<evidence type="ECO:0000256" key="3">
    <source>
        <dbReference type="ARBA" id="ARBA00022729"/>
    </source>
</evidence>
<dbReference type="PROSITE" id="PS51257">
    <property type="entry name" value="PROKAR_LIPOPROTEIN"/>
    <property type="match status" value="1"/>
</dbReference>
<evidence type="ECO:0000256" key="1">
    <source>
        <dbReference type="ARBA" id="ARBA00010062"/>
    </source>
</evidence>
<sequence length="385" mass="38673">MIRRTTFSRLAGAGAAVAALSLALAACSSSSGADSGSDSGSGGIALGYTATLTGDFASYGLEMREGVDLAVEQLNEAGGIDGKDVSIVSADDEGSPANGPVVAQQFCDDSSIAAVLGYSFSSVALAALPVYDQCGLPVVASAVTSPELSGASDVFFRDVFTDAYQGAEMGTHVHESGIEKIAVLYQQDDYGQGVADSFSTAFEEAGGTVTSSQAYQLGAVDFATAINTALADSPDGIFIGGFYTEAAAIAQQLRTSGSELPIFGTDGAVSPDLTALGGDAVEGMTVYSAFTAAAGTPASADFVEAFTEKYGKAPSSWAALAYDATNVVAEAITDAGSTDRAAVAEALAATAGFEGVTGDISFDDGGDRLGELIFLKVEDGAFVAE</sequence>
<accession>A0AB39BIB9</accession>
<dbReference type="PANTHER" id="PTHR30483">
    <property type="entry name" value="LEUCINE-SPECIFIC-BINDING PROTEIN"/>
    <property type="match status" value="1"/>
</dbReference>
<dbReference type="GO" id="GO:0006865">
    <property type="term" value="P:amino acid transport"/>
    <property type="evidence" value="ECO:0007669"/>
    <property type="project" value="UniProtKB-KW"/>
</dbReference>
<comment type="similarity">
    <text evidence="1">Belongs to the leucine-binding protein family.</text>
</comment>
<dbReference type="EMBL" id="CP162511">
    <property type="protein sequence ID" value="XDI05732.1"/>
    <property type="molecule type" value="Genomic_DNA"/>
</dbReference>